<sequence>MEKKKILLGSPVCQKSNILREFLDSLTRLEQEDVCIEYIFVDDNHEEESSRQLLLFAQNKPVRLYQSVDKEKNPETYVCDDATHYWKEHLIWKVAKFKDFMIQKAIEGSYDYLFLVDSDLLLYPRTITHLIGTGKNIISEIFWTTWYPETPELPNVWLYDSYDMVRRPRGESLTPEEQMKRQQAFLNQLKVPGVYEVGGLGACTLMSRKALLQGICFREIENLTLWGEDRHFCIRVKALGLDLFVDTHYPAYHIYRESALEGVSDFKKKCDVDKGRLEIKERTNKKYLSVHRPKLTLSMIMKNEANRYLEKVLEEHRHYIDEAVIIDDGSTDNSVDLCRKILRGIPYQIIQNPVSRFQNEVELRKQQWEETVRTNPEWILNLDADEMFERKFKEKVQDLICNPDVDLYFFRLYDFWDDNHYREDKYWQAHSIYRPFLIRYRPDFQAEWNEIPLHCGRFPKNITMLSYALGDLRIKHLGWADPKDRLAKYLRYLQLDPESRYGWKEQYESILDPNPRLVEWEDSPLR</sequence>
<dbReference type="RefSeq" id="WP_025205844.1">
    <property type="nucleotide sequence ID" value="NZ_CP007033.1"/>
</dbReference>
<proteinExistence type="predicted"/>
<dbReference type="InterPro" id="IPR001173">
    <property type="entry name" value="Glyco_trans_2-like"/>
</dbReference>
<dbReference type="PANTHER" id="PTHR43630">
    <property type="entry name" value="POLY-BETA-1,6-N-ACETYL-D-GLUCOSAMINE SYNTHASE"/>
    <property type="match status" value="1"/>
</dbReference>
<gene>
    <name evidence="2" type="ORF">DEHRE_09695</name>
</gene>
<dbReference type="EMBL" id="CP007033">
    <property type="protein sequence ID" value="AHF10326.1"/>
    <property type="molecule type" value="Genomic_DNA"/>
</dbReference>
<dbReference type="Proteomes" id="UP000018934">
    <property type="component" value="Chromosome"/>
</dbReference>
<dbReference type="Pfam" id="PF00535">
    <property type="entry name" value="Glycos_transf_2"/>
    <property type="match status" value="1"/>
</dbReference>
<evidence type="ECO:0000259" key="1">
    <source>
        <dbReference type="Pfam" id="PF00535"/>
    </source>
</evidence>
<name>A0ABM5P6L9_DEHRP</name>
<dbReference type="Gene3D" id="3.90.550.10">
    <property type="entry name" value="Spore Coat Polysaccharide Biosynthesis Protein SpsA, Chain A"/>
    <property type="match status" value="2"/>
</dbReference>
<keyword evidence="2" id="KW-0808">Transferase</keyword>
<dbReference type="GO" id="GO:0016740">
    <property type="term" value="F:transferase activity"/>
    <property type="evidence" value="ECO:0007669"/>
    <property type="project" value="UniProtKB-KW"/>
</dbReference>
<evidence type="ECO:0000313" key="2">
    <source>
        <dbReference type="EMBL" id="AHF10326.1"/>
    </source>
</evidence>
<organism evidence="2 3">
    <name type="scientific">Dehalobacter restrictus (strain DSM 9455 / PER-K23)</name>
    <dbReference type="NCBI Taxonomy" id="871738"/>
    <lineage>
        <taxon>Bacteria</taxon>
        <taxon>Bacillati</taxon>
        <taxon>Bacillota</taxon>
        <taxon>Clostridia</taxon>
        <taxon>Eubacteriales</taxon>
        <taxon>Desulfitobacteriaceae</taxon>
        <taxon>Dehalobacter</taxon>
    </lineage>
</organism>
<keyword evidence="3" id="KW-1185">Reference proteome</keyword>
<accession>A0ABM5P6L9</accession>
<protein>
    <submittedName>
        <fullName evidence="2">Glycosyl transferase</fullName>
    </submittedName>
</protein>
<evidence type="ECO:0000313" key="3">
    <source>
        <dbReference type="Proteomes" id="UP000018934"/>
    </source>
</evidence>
<dbReference type="PANTHER" id="PTHR43630:SF2">
    <property type="entry name" value="GLYCOSYLTRANSFERASE"/>
    <property type="match status" value="1"/>
</dbReference>
<reference evidence="2 3" key="1">
    <citation type="journal article" date="2013" name="Stand. Genomic Sci.">
        <title>Complete genome sequence of Dehalobacter restrictus PER-K23(T.).</title>
        <authorList>
            <person name="Kruse T."/>
            <person name="Maillard J."/>
            <person name="Goodwin L."/>
            <person name="Woyke T."/>
            <person name="Teshima H."/>
            <person name="Bruce D."/>
            <person name="Detter C."/>
            <person name="Tapia R."/>
            <person name="Han C."/>
            <person name="Huntemann M."/>
            <person name="Wei C.L."/>
            <person name="Han J."/>
            <person name="Chen A."/>
            <person name="Kyrpides N."/>
            <person name="Szeto E."/>
            <person name="Markowitz V."/>
            <person name="Ivanova N."/>
            <person name="Pagani I."/>
            <person name="Pati A."/>
            <person name="Pitluck S."/>
            <person name="Nolan M."/>
            <person name="Holliger C."/>
            <person name="Smidt H."/>
        </authorList>
    </citation>
    <scope>NUCLEOTIDE SEQUENCE [LARGE SCALE GENOMIC DNA]</scope>
    <source>
        <strain evidence="3">DSM 9455</strain>
    </source>
</reference>
<feature type="domain" description="Glycosyltransferase 2-like" evidence="1">
    <location>
        <begin position="300"/>
        <end position="433"/>
    </location>
</feature>
<dbReference type="SUPFAM" id="SSF53448">
    <property type="entry name" value="Nucleotide-diphospho-sugar transferases"/>
    <property type="match status" value="2"/>
</dbReference>
<dbReference type="InterPro" id="IPR029044">
    <property type="entry name" value="Nucleotide-diphossugar_trans"/>
</dbReference>